<comment type="caution">
    <text evidence="1">The sequence shown here is derived from an EMBL/GenBank/DDBJ whole genome shotgun (WGS) entry which is preliminary data.</text>
</comment>
<protein>
    <submittedName>
        <fullName evidence="1">Uncharacterized protein</fullName>
    </submittedName>
</protein>
<evidence type="ECO:0000313" key="2">
    <source>
        <dbReference type="Proteomes" id="UP001328107"/>
    </source>
</evidence>
<dbReference type="AlphaFoldDB" id="A0AAN5IDE0"/>
<dbReference type="EMBL" id="BTRK01000006">
    <property type="protein sequence ID" value="GMR62173.1"/>
    <property type="molecule type" value="Genomic_DNA"/>
</dbReference>
<gene>
    <name evidence="1" type="ORF">PMAYCL1PPCAC_32368</name>
</gene>
<feature type="non-terminal residue" evidence="1">
    <location>
        <position position="1"/>
    </location>
</feature>
<sequence>FQNIATLTITNANRNYASGNIVLYVVNHNAEYFKTAEVYEAVNLDRKPSLASVITVLSARPFTLRESNYMSMGVRAKLAGFDTLDSTTCPDVYSLSWLPFPGFTMTINAPIISLLYDLKQFPYPAAELKAFIGISDTHQMEQNGFLASAGWHGCAGKLLTMFALRNNLKKTKNSTNCKNFRPQDVTINVETNASTPNDVVVTASNGTEIARY</sequence>
<accession>A0AAN5IDE0</accession>
<keyword evidence="2" id="KW-1185">Reference proteome</keyword>
<reference evidence="2" key="1">
    <citation type="submission" date="2022-10" db="EMBL/GenBank/DDBJ databases">
        <title>Genome assembly of Pristionchus species.</title>
        <authorList>
            <person name="Yoshida K."/>
            <person name="Sommer R.J."/>
        </authorList>
    </citation>
    <scope>NUCLEOTIDE SEQUENCE [LARGE SCALE GENOMIC DNA]</scope>
    <source>
        <strain evidence="2">RS5460</strain>
    </source>
</reference>
<proteinExistence type="predicted"/>
<dbReference type="Proteomes" id="UP001328107">
    <property type="component" value="Unassembled WGS sequence"/>
</dbReference>
<name>A0AAN5IDE0_9BILA</name>
<organism evidence="1 2">
    <name type="scientific">Pristionchus mayeri</name>
    <dbReference type="NCBI Taxonomy" id="1317129"/>
    <lineage>
        <taxon>Eukaryota</taxon>
        <taxon>Metazoa</taxon>
        <taxon>Ecdysozoa</taxon>
        <taxon>Nematoda</taxon>
        <taxon>Chromadorea</taxon>
        <taxon>Rhabditida</taxon>
        <taxon>Rhabditina</taxon>
        <taxon>Diplogasteromorpha</taxon>
        <taxon>Diplogasteroidea</taxon>
        <taxon>Neodiplogasteridae</taxon>
        <taxon>Pristionchus</taxon>
    </lineage>
</organism>
<feature type="non-terminal residue" evidence="1">
    <location>
        <position position="212"/>
    </location>
</feature>
<evidence type="ECO:0000313" key="1">
    <source>
        <dbReference type="EMBL" id="GMR62173.1"/>
    </source>
</evidence>